<evidence type="ECO:0000256" key="2">
    <source>
        <dbReference type="SAM" id="Phobius"/>
    </source>
</evidence>
<keyword evidence="2" id="KW-0472">Membrane</keyword>
<gene>
    <name evidence="4" type="ORF">FYK55_23920</name>
</gene>
<sequence length="431" mass="47223">MRADSERVPVSQLQRTGQSNDMGARLTVATLMAAVLVMLLCALRSQNEPRGRGVMISDAVEAASSPTLVGKQVCAECHRGNFDLHCQSGHAQTFARTRDWQPSNEFAGKTVDAGAPFGLYAYRLESDGLVAAKVKDQRALVSGNIEGVQKLPYALGSGRNAITLLALVKDPGMEGDPDGETVALEHHVSWFGSHESFGLTPGHISPRRDKAGYQNAGHENAAYGNTAQDANDPTSEQQLFGELVRGNKMQECIHCHTTAGQIVGQRIEGLVAGVNCERCHGPGSEHVRLARLSQTPPPYSVGRSDWDQESELQLCGSCHRLPRHVNERDLRDYSSEMLRLQPIGMLRSECYLKSDGRMTCTTCHNPHMDSSQKSSEDYAQDCRRCHLPDTSGHVACPVSPEQGCIDCHLPPITVEQGLVFHDHWIRIRDEP</sequence>
<evidence type="ECO:0000313" key="4">
    <source>
        <dbReference type="EMBL" id="KAA5539617.1"/>
    </source>
</evidence>
<dbReference type="InterPro" id="IPR036280">
    <property type="entry name" value="Multihaem_cyt_sf"/>
</dbReference>
<evidence type="ECO:0000259" key="3">
    <source>
        <dbReference type="Pfam" id="PF13435"/>
    </source>
</evidence>
<dbReference type="Proteomes" id="UP000324479">
    <property type="component" value="Unassembled WGS sequence"/>
</dbReference>
<protein>
    <submittedName>
        <fullName evidence="4">C cytochrome</fullName>
    </submittedName>
</protein>
<dbReference type="EMBL" id="VWOX01000018">
    <property type="protein sequence ID" value="KAA5539617.1"/>
    <property type="molecule type" value="Genomic_DNA"/>
</dbReference>
<feature type="domain" description="Cytochrome c-552/4" evidence="3">
    <location>
        <begin position="213"/>
        <end position="281"/>
    </location>
</feature>
<organism evidence="4 5">
    <name type="scientific">Roseiconus nitratireducens</name>
    <dbReference type="NCBI Taxonomy" id="2605748"/>
    <lineage>
        <taxon>Bacteria</taxon>
        <taxon>Pseudomonadati</taxon>
        <taxon>Planctomycetota</taxon>
        <taxon>Planctomycetia</taxon>
        <taxon>Pirellulales</taxon>
        <taxon>Pirellulaceae</taxon>
        <taxon>Roseiconus</taxon>
    </lineage>
</organism>
<proteinExistence type="predicted"/>
<dbReference type="InterPro" id="IPR051829">
    <property type="entry name" value="Multiheme_Cytochr_ET"/>
</dbReference>
<keyword evidence="2" id="KW-0812">Transmembrane</keyword>
<dbReference type="SUPFAM" id="SSF48695">
    <property type="entry name" value="Multiheme cytochromes"/>
    <property type="match status" value="1"/>
</dbReference>
<reference evidence="4 5" key="1">
    <citation type="submission" date="2019-08" db="EMBL/GenBank/DDBJ databases">
        <authorList>
            <person name="Dhanesh K."/>
            <person name="Kumar G."/>
            <person name="Sasikala C."/>
            <person name="Venkata Ramana C."/>
        </authorList>
    </citation>
    <scope>NUCLEOTIDE SEQUENCE [LARGE SCALE GENOMIC DNA]</scope>
    <source>
        <strain evidence="4 5">JC645</strain>
    </source>
</reference>
<name>A0A5M6CWM0_9BACT</name>
<feature type="transmembrane region" description="Helical" evidence="2">
    <location>
        <begin position="22"/>
        <end position="43"/>
    </location>
</feature>
<accession>A0A5M6CWM0</accession>
<dbReference type="Gene3D" id="1.10.1130.10">
    <property type="entry name" value="Flavocytochrome C3, Chain A"/>
    <property type="match status" value="1"/>
</dbReference>
<dbReference type="PANTHER" id="PTHR35038:SF8">
    <property type="entry name" value="C-TYPE POLYHEME CYTOCHROME OMCC"/>
    <property type="match status" value="1"/>
</dbReference>
<keyword evidence="5" id="KW-1185">Reference proteome</keyword>
<dbReference type="InterPro" id="IPR023155">
    <property type="entry name" value="Cyt_c-552/4"/>
</dbReference>
<dbReference type="PANTHER" id="PTHR35038">
    <property type="entry name" value="DISSIMILATORY SULFITE REDUCTASE SIRA"/>
    <property type="match status" value="1"/>
</dbReference>
<dbReference type="AlphaFoldDB" id="A0A5M6CWM0"/>
<dbReference type="Pfam" id="PF13435">
    <property type="entry name" value="Cytochrome_C554"/>
    <property type="match status" value="1"/>
</dbReference>
<keyword evidence="2" id="KW-1133">Transmembrane helix</keyword>
<evidence type="ECO:0000256" key="1">
    <source>
        <dbReference type="ARBA" id="ARBA00022729"/>
    </source>
</evidence>
<evidence type="ECO:0000313" key="5">
    <source>
        <dbReference type="Proteomes" id="UP000324479"/>
    </source>
</evidence>
<keyword evidence="1" id="KW-0732">Signal</keyword>
<comment type="caution">
    <text evidence="4">The sequence shown here is derived from an EMBL/GenBank/DDBJ whole genome shotgun (WGS) entry which is preliminary data.</text>
</comment>